<dbReference type="AlphaFoldDB" id="A0A6V7PH96"/>
<sequence>MLWIVSTTSGTSRPISVCLGQPRKPSVAGPVPDGRDRSPQYSVAAGLRQPVPGCERPVLERVFCEKGPRDRSLAGRDRFPNVGSAGQAQRPVPGVEETGPSARKVPRPGSAQGAFLRDLEKEKEKKEKKEKEMRGAYLEALEHHLLPHFSPLVAWSLRLELCGGSNFNPIWF</sequence>
<accession>A0A6V7PH96</accession>
<reference evidence="2" key="1">
    <citation type="submission" date="2020-07" db="EMBL/GenBank/DDBJ databases">
        <authorList>
            <person name="Lin J."/>
        </authorList>
    </citation>
    <scope>NUCLEOTIDE SEQUENCE</scope>
</reference>
<feature type="compositionally biased region" description="Basic and acidic residues" evidence="1">
    <location>
        <begin position="117"/>
        <end position="128"/>
    </location>
</feature>
<feature type="compositionally biased region" description="Basic and acidic residues" evidence="1">
    <location>
        <begin position="68"/>
        <end position="79"/>
    </location>
</feature>
<dbReference type="EMBL" id="LR862130">
    <property type="protein sequence ID" value="CAD1829978.1"/>
    <property type="molecule type" value="Genomic_DNA"/>
</dbReference>
<feature type="region of interest" description="Disordered" evidence="1">
    <location>
        <begin position="20"/>
        <end position="39"/>
    </location>
</feature>
<name>A0A6V7PH96_ANACO</name>
<protein>
    <submittedName>
        <fullName evidence="2">Uncharacterized protein</fullName>
    </submittedName>
</protein>
<gene>
    <name evidence="2" type="ORF">CB5_LOCUS13189</name>
</gene>
<evidence type="ECO:0000256" key="1">
    <source>
        <dbReference type="SAM" id="MobiDB-lite"/>
    </source>
</evidence>
<evidence type="ECO:0000313" key="2">
    <source>
        <dbReference type="EMBL" id="CAD1829978.1"/>
    </source>
</evidence>
<organism evidence="2">
    <name type="scientific">Ananas comosus var. bracteatus</name>
    <name type="common">red pineapple</name>
    <dbReference type="NCBI Taxonomy" id="296719"/>
    <lineage>
        <taxon>Eukaryota</taxon>
        <taxon>Viridiplantae</taxon>
        <taxon>Streptophyta</taxon>
        <taxon>Embryophyta</taxon>
        <taxon>Tracheophyta</taxon>
        <taxon>Spermatophyta</taxon>
        <taxon>Magnoliopsida</taxon>
        <taxon>Liliopsida</taxon>
        <taxon>Poales</taxon>
        <taxon>Bromeliaceae</taxon>
        <taxon>Bromelioideae</taxon>
        <taxon>Ananas</taxon>
    </lineage>
</organism>
<proteinExistence type="predicted"/>
<feature type="region of interest" description="Disordered" evidence="1">
    <location>
        <begin position="68"/>
        <end position="128"/>
    </location>
</feature>